<comment type="function">
    <text evidence="6">Antioxidant protein with alkyl hydroperoxidase activity. Required for the reduction of the AhpC active site cysteine residues and for the regeneration of the AhpC enzyme activity.</text>
</comment>
<keyword evidence="3 6" id="KW-0560">Oxidoreductase</keyword>
<feature type="domain" description="Carboxymuconolactone decarboxylase-like" evidence="7">
    <location>
        <begin position="93"/>
        <end position="171"/>
    </location>
</feature>
<reference evidence="8 9" key="1">
    <citation type="submission" date="2024-07" db="EMBL/GenBank/DDBJ databases">
        <title>Genomic Encyclopedia of Type Strains, Phase V (KMG-V): Genome sequencing to study the core and pangenomes of soil and plant-associated prokaryotes.</title>
        <authorList>
            <person name="Whitman W."/>
        </authorList>
    </citation>
    <scope>NUCLEOTIDE SEQUENCE [LARGE SCALE GENOMIC DNA]</scope>
    <source>
        <strain evidence="8 9">USDA 222</strain>
    </source>
</reference>
<evidence type="ECO:0000259" key="7">
    <source>
        <dbReference type="Pfam" id="PF02627"/>
    </source>
</evidence>
<dbReference type="GO" id="GO:0004601">
    <property type="term" value="F:peroxidase activity"/>
    <property type="evidence" value="ECO:0007669"/>
    <property type="project" value="UniProtKB-KW"/>
</dbReference>
<evidence type="ECO:0000256" key="6">
    <source>
        <dbReference type="HAMAP-Rule" id="MF_01676"/>
    </source>
</evidence>
<evidence type="ECO:0000256" key="1">
    <source>
        <dbReference type="ARBA" id="ARBA00022559"/>
    </source>
</evidence>
<dbReference type="PANTHER" id="PTHR33930">
    <property type="entry name" value="ALKYL HYDROPEROXIDE REDUCTASE AHPD"/>
    <property type="match status" value="1"/>
</dbReference>
<dbReference type="SUPFAM" id="SSF69118">
    <property type="entry name" value="AhpD-like"/>
    <property type="match status" value="1"/>
</dbReference>
<dbReference type="InterPro" id="IPR029032">
    <property type="entry name" value="AhpD-like"/>
</dbReference>
<dbReference type="NCBIfam" id="TIGR00777">
    <property type="entry name" value="ahpD"/>
    <property type="match status" value="1"/>
</dbReference>
<protein>
    <recommendedName>
        <fullName evidence="6">Alkyl hydroperoxide reductase AhpD</fullName>
        <ecNumber evidence="6">1.11.1.28</ecNumber>
    </recommendedName>
    <alternativeName>
        <fullName evidence="6">Alkylhydroperoxidase AhpD</fullName>
    </alternativeName>
</protein>
<feature type="active site" description="Proton donor" evidence="6">
    <location>
        <position position="130"/>
    </location>
</feature>
<proteinExistence type="inferred from homology"/>
<feature type="disulfide bond" description="Interchain (with AhpC); in linked form" evidence="6">
    <location>
        <position position="133"/>
    </location>
</feature>
<keyword evidence="5 6" id="KW-0676">Redox-active center</keyword>
<accession>A0ABV4GLX6</accession>
<dbReference type="InterPro" id="IPR004674">
    <property type="entry name" value="AhpD"/>
</dbReference>
<dbReference type="NCBIfam" id="TIGR00778">
    <property type="entry name" value="ahpD_dom"/>
    <property type="match status" value="1"/>
</dbReference>
<feature type="active site" description="Cysteine sulfenic acid (-SOH) intermediate" evidence="6">
    <location>
        <position position="133"/>
    </location>
</feature>
<evidence type="ECO:0000313" key="9">
    <source>
        <dbReference type="Proteomes" id="UP001565474"/>
    </source>
</evidence>
<comment type="catalytic activity">
    <reaction evidence="6">
        <text>N(6)-[(R)-dihydrolipoyl]-L-lysyl-[lipoyl-carrier protein] + a hydroperoxide = N(6)-[(R)-lipoyl]-L-lysyl-[lipoyl-carrier protein] + an alcohol + H2O</text>
        <dbReference type="Rhea" id="RHEA:62636"/>
        <dbReference type="Rhea" id="RHEA-COMP:10502"/>
        <dbReference type="Rhea" id="RHEA-COMP:16355"/>
        <dbReference type="ChEBI" id="CHEBI:15377"/>
        <dbReference type="ChEBI" id="CHEBI:30879"/>
        <dbReference type="ChEBI" id="CHEBI:35924"/>
        <dbReference type="ChEBI" id="CHEBI:83099"/>
        <dbReference type="ChEBI" id="CHEBI:83100"/>
        <dbReference type="EC" id="1.11.1.28"/>
    </reaction>
</comment>
<sequence>MSWIEQIRIPDFAKDVRLNLISVVTDETFSLQRKYGLLLASAAATRNAALVAALECAASAVMTSVEIAAAKAAATVEAMNNVYYRFAHLVSDPEYKTMPPRLRMDVIGNHGVDKTDFELWSLAVSVINGCGVCIDAHEKTLRAAGVDSRAIHTAVRFAAITQSVAVAIEAAGSAPAQARG</sequence>
<evidence type="ECO:0000313" key="8">
    <source>
        <dbReference type="EMBL" id="MEY9472951.1"/>
    </source>
</evidence>
<dbReference type="EMBL" id="JBGBZN010000002">
    <property type="protein sequence ID" value="MEY9472951.1"/>
    <property type="molecule type" value="Genomic_DNA"/>
</dbReference>
<feature type="disulfide bond" evidence="6">
    <location>
        <begin position="130"/>
        <end position="133"/>
    </location>
</feature>
<organism evidence="8 9">
    <name type="scientific">Bradyrhizobium yuanmingense</name>
    <dbReference type="NCBI Taxonomy" id="108015"/>
    <lineage>
        <taxon>Bacteria</taxon>
        <taxon>Pseudomonadati</taxon>
        <taxon>Pseudomonadota</taxon>
        <taxon>Alphaproteobacteria</taxon>
        <taxon>Hyphomicrobiales</taxon>
        <taxon>Nitrobacteraceae</taxon>
        <taxon>Bradyrhizobium</taxon>
    </lineage>
</organism>
<dbReference type="InterPro" id="IPR003779">
    <property type="entry name" value="CMD-like"/>
</dbReference>
<evidence type="ECO:0000256" key="5">
    <source>
        <dbReference type="ARBA" id="ARBA00023284"/>
    </source>
</evidence>
<dbReference type="EC" id="1.11.1.28" evidence="6"/>
<dbReference type="Proteomes" id="UP001565474">
    <property type="component" value="Unassembled WGS sequence"/>
</dbReference>
<evidence type="ECO:0000256" key="3">
    <source>
        <dbReference type="ARBA" id="ARBA00023002"/>
    </source>
</evidence>
<gene>
    <name evidence="6" type="primary">ahpD</name>
    <name evidence="8" type="ORF">ABH992_005350</name>
</gene>
<keyword evidence="9" id="KW-1185">Reference proteome</keyword>
<comment type="similarity">
    <text evidence="6">Belongs to the AhpD family.</text>
</comment>
<name>A0ABV4GLX6_9BRAD</name>
<keyword evidence="4 6" id="KW-1015">Disulfide bond</keyword>
<keyword evidence="2 6" id="KW-0049">Antioxidant</keyword>
<dbReference type="Pfam" id="PF02627">
    <property type="entry name" value="CMD"/>
    <property type="match status" value="1"/>
</dbReference>
<comment type="caution">
    <text evidence="8">The sequence shown here is derived from an EMBL/GenBank/DDBJ whole genome shotgun (WGS) entry which is preliminary data.</text>
</comment>
<evidence type="ECO:0000256" key="2">
    <source>
        <dbReference type="ARBA" id="ARBA00022862"/>
    </source>
</evidence>
<keyword evidence="1 6" id="KW-0575">Peroxidase</keyword>
<dbReference type="InterPro" id="IPR004675">
    <property type="entry name" value="AhpD_core"/>
</dbReference>
<dbReference type="Gene3D" id="1.20.1290.10">
    <property type="entry name" value="AhpD-like"/>
    <property type="match status" value="1"/>
</dbReference>
<dbReference type="PANTHER" id="PTHR33930:SF7">
    <property type="entry name" value="ALKYL HYDROPEROXIDE REDUCTASE AHPD"/>
    <property type="match status" value="1"/>
</dbReference>
<dbReference type="HAMAP" id="MF_01676">
    <property type="entry name" value="AhpD"/>
    <property type="match status" value="1"/>
</dbReference>
<dbReference type="RefSeq" id="WP_036014866.1">
    <property type="nucleotide sequence ID" value="NZ_JADYWB010000020.1"/>
</dbReference>
<evidence type="ECO:0000256" key="4">
    <source>
        <dbReference type="ARBA" id="ARBA00023157"/>
    </source>
</evidence>